<keyword evidence="3" id="KW-1185">Reference proteome</keyword>
<dbReference type="OrthoDB" id="3806873at2"/>
<sequence length="342" mass="37422">MVHLPGIDEASITAWFARAVPAAQAPLTFELIAGGHSNLTYRVTDVTGQAWIIRRPPTGELLATAHDMAREWKLIEALNGHVPVPPPVAMCTDADVTGAPFHVTEFVDGVVLRDAKVADDVPLELRPLVSESFVRAIGALHTLEPAAVGLQDLGKGVGYVGRQLKRWRQQYELSRTRDVPGVEWTYERLVACMPEREQVSVVHADYRLDNVILAPGGDVRAILDWELATLGDPLADVGSMIAYWTGEGEPSGMDYDWPTSAGGFLSRDEMAELYTGVTGIWVDDLDYYVAFAHWRIACIGEGVVARYRSGSMKEVTPGEVQVYADSTVYHAARATQIAAHLK</sequence>
<dbReference type="CDD" id="cd05154">
    <property type="entry name" value="ACAD10_11_N-like"/>
    <property type="match status" value="1"/>
</dbReference>
<dbReference type="SUPFAM" id="SSF56112">
    <property type="entry name" value="Protein kinase-like (PK-like)"/>
    <property type="match status" value="1"/>
</dbReference>
<dbReference type="GO" id="GO:0016740">
    <property type="term" value="F:transferase activity"/>
    <property type="evidence" value="ECO:0007669"/>
    <property type="project" value="UniProtKB-KW"/>
</dbReference>
<protein>
    <submittedName>
        <fullName evidence="2">Phosphotransferase</fullName>
    </submittedName>
</protein>
<proteinExistence type="predicted"/>
<comment type="caution">
    <text evidence="2">The sequence shown here is derived from an EMBL/GenBank/DDBJ whole genome shotgun (WGS) entry which is preliminary data.</text>
</comment>
<dbReference type="EMBL" id="WHPD01003765">
    <property type="protein sequence ID" value="MPV90476.1"/>
    <property type="molecule type" value="Genomic_DNA"/>
</dbReference>
<name>A0A7J9V0T0_9MICO</name>
<dbReference type="Gene3D" id="3.90.1200.10">
    <property type="match status" value="1"/>
</dbReference>
<dbReference type="Gene3D" id="3.30.200.20">
    <property type="entry name" value="Phosphorylase Kinase, domain 1"/>
    <property type="match status" value="1"/>
</dbReference>
<dbReference type="InterPro" id="IPR011009">
    <property type="entry name" value="Kinase-like_dom_sf"/>
</dbReference>
<organism evidence="2 3">
    <name type="scientific">Georgenia ruanii</name>
    <dbReference type="NCBI Taxonomy" id="348442"/>
    <lineage>
        <taxon>Bacteria</taxon>
        <taxon>Bacillati</taxon>
        <taxon>Actinomycetota</taxon>
        <taxon>Actinomycetes</taxon>
        <taxon>Micrococcales</taxon>
        <taxon>Bogoriellaceae</taxon>
        <taxon>Georgenia</taxon>
    </lineage>
</organism>
<dbReference type="Proteomes" id="UP000429644">
    <property type="component" value="Unassembled WGS sequence"/>
</dbReference>
<dbReference type="InterPro" id="IPR041726">
    <property type="entry name" value="ACAD10_11_N"/>
</dbReference>
<dbReference type="InterPro" id="IPR052898">
    <property type="entry name" value="ACAD10-like"/>
</dbReference>
<keyword evidence="2" id="KW-0808">Transferase</keyword>
<dbReference type="InterPro" id="IPR002575">
    <property type="entry name" value="Aminoglycoside_PTrfase"/>
</dbReference>
<dbReference type="RefSeq" id="WP_152233280.1">
    <property type="nucleotide sequence ID" value="NZ_BAAAOT010000032.1"/>
</dbReference>
<dbReference type="PANTHER" id="PTHR47829:SF1">
    <property type="entry name" value="HAD FAMILY PHOSPHATASE"/>
    <property type="match status" value="1"/>
</dbReference>
<accession>A0A7J9V0T0</accession>
<feature type="domain" description="Aminoglycoside phosphotransferase" evidence="1">
    <location>
        <begin position="29"/>
        <end position="250"/>
    </location>
</feature>
<reference evidence="2 3" key="1">
    <citation type="submission" date="2019-10" db="EMBL/GenBank/DDBJ databases">
        <title>Georgenia wutianyii sp. nov. and Georgenia yuyongxinii sp. nov. isolated from plateau pika (Ochotona curzoniae) in the Qinghai-Tibet plateau of China.</title>
        <authorList>
            <person name="Tian Z."/>
        </authorList>
    </citation>
    <scope>NUCLEOTIDE SEQUENCE [LARGE SCALE GENOMIC DNA]</scope>
    <source>
        <strain evidence="2 3">JCM 15130</strain>
    </source>
</reference>
<evidence type="ECO:0000313" key="2">
    <source>
        <dbReference type="EMBL" id="MPV90476.1"/>
    </source>
</evidence>
<gene>
    <name evidence="2" type="ORF">GB882_17520</name>
</gene>
<evidence type="ECO:0000313" key="3">
    <source>
        <dbReference type="Proteomes" id="UP000429644"/>
    </source>
</evidence>
<evidence type="ECO:0000259" key="1">
    <source>
        <dbReference type="Pfam" id="PF01636"/>
    </source>
</evidence>
<dbReference type="AlphaFoldDB" id="A0A7J9V0T0"/>
<dbReference type="Pfam" id="PF01636">
    <property type="entry name" value="APH"/>
    <property type="match status" value="1"/>
</dbReference>
<dbReference type="PANTHER" id="PTHR47829">
    <property type="entry name" value="HYDROLASE, PUTATIVE (AFU_ORTHOLOGUE AFUA_1G12880)-RELATED"/>
    <property type="match status" value="1"/>
</dbReference>